<dbReference type="EMBL" id="CP032419">
    <property type="protein sequence ID" value="AYC32899.1"/>
    <property type="molecule type" value="Genomic_DNA"/>
</dbReference>
<sequence>MEVRGSIKSWNDDKGFGFITPEQGGSQIFVHISAMRGDRRPMPGDPVLYIASKDDQGRLRAEHMRLEGLSLDIPTIRNKPKALKPQPAKPRSQAKRSVPKPSLGLPQNLGFKTLLFTGLCLLPLIGSIQLLLTQALIWPLCAYLLVSLVTFCLYAHDKQSAEKGRWRTPESTLHSAELLGGWPGALLAQQVYRHKTRKVSYQAVFWMIVLAHQAIWVDWLLLKGAYLGSLLHILLRLG</sequence>
<dbReference type="GO" id="GO:0005829">
    <property type="term" value="C:cytosol"/>
    <property type="evidence" value="ECO:0007669"/>
    <property type="project" value="UniProtKB-ARBA"/>
</dbReference>
<dbReference type="Gene3D" id="2.40.50.140">
    <property type="entry name" value="Nucleic acid-binding proteins"/>
    <property type="match status" value="1"/>
</dbReference>
<dbReference type="AlphaFoldDB" id="A0A385Z120"/>
<dbReference type="Pfam" id="PF00313">
    <property type="entry name" value="CSD"/>
    <property type="match status" value="1"/>
</dbReference>
<dbReference type="FunFam" id="2.40.50.140:FF:000501">
    <property type="entry name" value="Cold shock protein"/>
    <property type="match status" value="1"/>
</dbReference>
<evidence type="ECO:0000313" key="5">
    <source>
        <dbReference type="EMBL" id="AYC32899.1"/>
    </source>
</evidence>
<keyword evidence="1" id="KW-0597">Phosphoprotein</keyword>
<proteinExistence type="predicted"/>
<dbReference type="PANTHER" id="PTHR12962">
    <property type="entry name" value="CALCIUM-REGULATED HEAT STABLE PROTEIN CRHSP-24-RELATED"/>
    <property type="match status" value="1"/>
</dbReference>
<keyword evidence="6" id="KW-1185">Reference proteome</keyword>
<dbReference type="Proteomes" id="UP000265560">
    <property type="component" value="Chromosome"/>
</dbReference>
<dbReference type="Pfam" id="PF06961">
    <property type="entry name" value="DUF1294"/>
    <property type="match status" value="1"/>
</dbReference>
<dbReference type="PANTHER" id="PTHR12962:SF1">
    <property type="entry name" value="COLD SHOCK DOMAIN-CONTAINING PROTEIN CG9705"/>
    <property type="match status" value="1"/>
</dbReference>
<organism evidence="5 6">
    <name type="scientific">Pseudomonas cavernae</name>
    <dbReference type="NCBI Taxonomy" id="2320867"/>
    <lineage>
        <taxon>Bacteria</taxon>
        <taxon>Pseudomonadati</taxon>
        <taxon>Pseudomonadota</taxon>
        <taxon>Gammaproteobacteria</taxon>
        <taxon>Pseudomonadales</taxon>
        <taxon>Pseudomonadaceae</taxon>
        <taxon>Pseudomonas</taxon>
    </lineage>
</organism>
<protein>
    <submittedName>
        <fullName evidence="5">DUF1294 domain-containing protein</fullName>
    </submittedName>
</protein>
<reference evidence="6" key="1">
    <citation type="submission" date="2018-09" db="EMBL/GenBank/DDBJ databases">
        <authorList>
            <person name="Zhu H."/>
        </authorList>
    </citation>
    <scope>NUCLEOTIDE SEQUENCE [LARGE SCALE GENOMIC DNA]</scope>
    <source>
        <strain evidence="6">K2W31S-8</strain>
    </source>
</reference>
<keyword evidence="3" id="KW-0472">Membrane</keyword>
<feature type="domain" description="CSD" evidence="4">
    <location>
        <begin position="2"/>
        <end position="66"/>
    </location>
</feature>
<dbReference type="InterPro" id="IPR011129">
    <property type="entry name" value="CSD"/>
</dbReference>
<dbReference type="SUPFAM" id="SSF50249">
    <property type="entry name" value="Nucleic acid-binding proteins"/>
    <property type="match status" value="1"/>
</dbReference>
<dbReference type="GO" id="GO:0003730">
    <property type="term" value="F:mRNA 3'-UTR binding"/>
    <property type="evidence" value="ECO:0007669"/>
    <property type="project" value="TreeGrafter"/>
</dbReference>
<gene>
    <name evidence="5" type="ORF">D3880_11165</name>
</gene>
<evidence type="ECO:0000256" key="2">
    <source>
        <dbReference type="SAM" id="MobiDB-lite"/>
    </source>
</evidence>
<dbReference type="InterPro" id="IPR052069">
    <property type="entry name" value="Ca-reg_mRNA-binding_domain"/>
</dbReference>
<dbReference type="SMART" id="SM00357">
    <property type="entry name" value="CSP"/>
    <property type="match status" value="1"/>
</dbReference>
<keyword evidence="3" id="KW-1133">Transmembrane helix</keyword>
<dbReference type="OrthoDB" id="72963at2"/>
<dbReference type="InterPro" id="IPR010718">
    <property type="entry name" value="DUF1294"/>
</dbReference>
<dbReference type="RefSeq" id="WP_119893518.1">
    <property type="nucleotide sequence ID" value="NZ_CP032419.1"/>
</dbReference>
<keyword evidence="3" id="KW-0812">Transmembrane</keyword>
<dbReference type="KEGG" id="pcav:D3880_11165"/>
<feature type="transmembrane region" description="Helical" evidence="3">
    <location>
        <begin position="136"/>
        <end position="155"/>
    </location>
</feature>
<evidence type="ECO:0000259" key="4">
    <source>
        <dbReference type="PROSITE" id="PS51857"/>
    </source>
</evidence>
<dbReference type="GO" id="GO:0043488">
    <property type="term" value="P:regulation of mRNA stability"/>
    <property type="evidence" value="ECO:0007669"/>
    <property type="project" value="TreeGrafter"/>
</dbReference>
<feature type="transmembrane region" description="Helical" evidence="3">
    <location>
        <begin position="109"/>
        <end position="130"/>
    </location>
</feature>
<name>A0A385Z120_9PSED</name>
<dbReference type="CDD" id="cd04458">
    <property type="entry name" value="CSP_CDS"/>
    <property type="match status" value="1"/>
</dbReference>
<evidence type="ECO:0000256" key="1">
    <source>
        <dbReference type="ARBA" id="ARBA00022553"/>
    </source>
</evidence>
<evidence type="ECO:0000313" key="6">
    <source>
        <dbReference type="Proteomes" id="UP000265560"/>
    </source>
</evidence>
<dbReference type="InterPro" id="IPR012340">
    <property type="entry name" value="NA-bd_OB-fold"/>
</dbReference>
<dbReference type="PROSITE" id="PS51857">
    <property type="entry name" value="CSD_2"/>
    <property type="match status" value="1"/>
</dbReference>
<dbReference type="InterPro" id="IPR002059">
    <property type="entry name" value="CSP_DNA-bd"/>
</dbReference>
<feature type="transmembrane region" description="Helical" evidence="3">
    <location>
        <begin position="203"/>
        <end position="222"/>
    </location>
</feature>
<feature type="region of interest" description="Disordered" evidence="2">
    <location>
        <begin position="79"/>
        <end position="101"/>
    </location>
</feature>
<accession>A0A385Z120</accession>
<evidence type="ECO:0000256" key="3">
    <source>
        <dbReference type="SAM" id="Phobius"/>
    </source>
</evidence>